<dbReference type="InterPro" id="IPR050745">
    <property type="entry name" value="Multifunctional_regulatory"/>
</dbReference>
<dbReference type="SUPFAM" id="SSF48403">
    <property type="entry name" value="Ankyrin repeat"/>
    <property type="match status" value="1"/>
</dbReference>
<dbReference type="InterPro" id="IPR036770">
    <property type="entry name" value="Ankyrin_rpt-contain_sf"/>
</dbReference>
<evidence type="ECO:0000313" key="4">
    <source>
        <dbReference type="EMBL" id="TKA78351.1"/>
    </source>
</evidence>
<keyword evidence="2 3" id="KW-0040">ANK repeat</keyword>
<dbReference type="SMART" id="SM00248">
    <property type="entry name" value="ANK"/>
    <property type="match status" value="5"/>
</dbReference>
<organism evidence="4 5">
    <name type="scientific">Cryomyces minteri</name>
    <dbReference type="NCBI Taxonomy" id="331657"/>
    <lineage>
        <taxon>Eukaryota</taxon>
        <taxon>Fungi</taxon>
        <taxon>Dikarya</taxon>
        <taxon>Ascomycota</taxon>
        <taxon>Pezizomycotina</taxon>
        <taxon>Dothideomycetes</taxon>
        <taxon>Dothideomycetes incertae sedis</taxon>
        <taxon>Cryomyces</taxon>
    </lineage>
</organism>
<dbReference type="PANTHER" id="PTHR24189">
    <property type="entry name" value="MYOTROPHIN"/>
    <property type="match status" value="1"/>
</dbReference>
<accession>A0A4U0XP32</accession>
<evidence type="ECO:0000313" key="5">
    <source>
        <dbReference type="Proteomes" id="UP000308768"/>
    </source>
</evidence>
<evidence type="ECO:0000256" key="3">
    <source>
        <dbReference type="PROSITE-ProRule" id="PRU00023"/>
    </source>
</evidence>
<proteinExistence type="predicted"/>
<dbReference type="PROSITE" id="PS50088">
    <property type="entry name" value="ANK_REPEAT"/>
    <property type="match status" value="1"/>
</dbReference>
<protein>
    <submittedName>
        <fullName evidence="4">Uncharacterized protein</fullName>
    </submittedName>
</protein>
<dbReference type="InterPro" id="IPR002110">
    <property type="entry name" value="Ankyrin_rpt"/>
</dbReference>
<name>A0A4U0XP32_9PEZI</name>
<reference evidence="4 5" key="1">
    <citation type="submission" date="2017-03" db="EMBL/GenBank/DDBJ databases">
        <title>Genomes of endolithic fungi from Antarctica.</title>
        <authorList>
            <person name="Coleine C."/>
            <person name="Masonjones S."/>
            <person name="Stajich J.E."/>
        </authorList>
    </citation>
    <scope>NUCLEOTIDE SEQUENCE [LARGE SCALE GENOMIC DNA]</scope>
    <source>
        <strain evidence="4 5">CCFEE 5187</strain>
    </source>
</reference>
<comment type="caution">
    <text evidence="4">The sequence shown here is derived from an EMBL/GenBank/DDBJ whole genome shotgun (WGS) entry which is preliminary data.</text>
</comment>
<dbReference type="STRING" id="331657.A0A4U0XP32"/>
<dbReference type="AlphaFoldDB" id="A0A4U0XP32"/>
<keyword evidence="1" id="KW-0677">Repeat</keyword>
<sequence>MKLDLEVFKKKVDELWGRFQKHSMSKRHIVARTRVFFSEDELAKYERMFSGHLDTATFMLNMLTDSRTRSMMLELKAQSLRVDGFISSAQAHYAFIESEVNEVRLSRLMCKEEQGIERRVTQKLLEIDTKDCDGGQQLALSYLRGIPRSESSLQVYHATERGRVEHHPRTQLALLGADLGDLISSHTGLEQRGACSWPSQVAYEEKMLSVPLRSHRKVRLPRGSSWQLSMHQFPIGMLTIATSSAEGEQDSADHEEKIGFWSIKLSLYPASWIANRVVQLSFDLYGCKIGAPSFTWNLKQSAYNQDPDLLQCLHSGNVSGLRKLFKDKRARATDVVAPWGNSLLHEVVYAFMAGRPSSLEICKFLLATGADLNCRNIKGRTPLVLCCYLMSEHQVEARLHEMASLLIGAGTDLAIPDHKGTSACSFIFQARTGLKFLQSFVYRFVDLFTVQQMDTPEAWLLAALARSTPTFQKCLEAEMRSYRCVPNLSSSRQPRSERIEQLDANLQVLEVQQAGPATRTSFLTSLSANGTLPMIAPFLQAGINLDESLSASHPSYACTAAKHGNIEVLMALLNAGASLSGQAQYPHGSTFQSYPVGAVDDLIERWFSLRIGRPGEYFGDPKAEYWVLPELLRNPTFSGPNVLYVAIRTRQPEHIYRTLLDAGCGRRDGVPPASWQQKVYGSEVIEAVKVNDPIISVFLEYGLALECEDRIGFTALLHALDRGNGALHYTKLLIEAGADLTRRTASGLTPIQFAQRNLNKQHPRMPRHNWTLRAWDLRPVSLEEDLEAYEMLVTALRERRQSAAVAWLAG</sequence>
<dbReference type="Gene3D" id="1.25.40.20">
    <property type="entry name" value="Ankyrin repeat-containing domain"/>
    <property type="match status" value="2"/>
</dbReference>
<keyword evidence="5" id="KW-1185">Reference proteome</keyword>
<feature type="repeat" description="ANK" evidence="3">
    <location>
        <begin position="711"/>
        <end position="745"/>
    </location>
</feature>
<evidence type="ECO:0000256" key="2">
    <source>
        <dbReference type="ARBA" id="ARBA00023043"/>
    </source>
</evidence>
<dbReference type="Proteomes" id="UP000308768">
    <property type="component" value="Unassembled WGS sequence"/>
</dbReference>
<dbReference type="OrthoDB" id="194358at2759"/>
<gene>
    <name evidence="4" type="ORF">B0A49_01233</name>
</gene>
<evidence type="ECO:0000256" key="1">
    <source>
        <dbReference type="ARBA" id="ARBA00022737"/>
    </source>
</evidence>
<dbReference type="EMBL" id="NAJN01000146">
    <property type="protein sequence ID" value="TKA78351.1"/>
    <property type="molecule type" value="Genomic_DNA"/>
</dbReference>
<dbReference type="Pfam" id="PF00023">
    <property type="entry name" value="Ank"/>
    <property type="match status" value="1"/>
</dbReference>